<dbReference type="PROSITE" id="PS50865">
    <property type="entry name" value="ZF_MYND_2"/>
    <property type="match status" value="1"/>
</dbReference>
<protein>
    <recommendedName>
        <fullName evidence="6">MYND-type domain-containing protein</fullName>
    </recommendedName>
</protein>
<dbReference type="OrthoDB" id="9922773at2759"/>
<evidence type="ECO:0000313" key="7">
    <source>
        <dbReference type="EMBL" id="KXS10005.1"/>
    </source>
</evidence>
<feature type="compositionally biased region" description="Basic and acidic residues" evidence="5">
    <location>
        <begin position="689"/>
        <end position="699"/>
    </location>
</feature>
<keyword evidence="1" id="KW-0479">Metal-binding</keyword>
<evidence type="ECO:0000259" key="6">
    <source>
        <dbReference type="PROSITE" id="PS50865"/>
    </source>
</evidence>
<dbReference type="AlphaFoldDB" id="A0A139A0E0"/>
<dbReference type="Proteomes" id="UP000070544">
    <property type="component" value="Unassembled WGS sequence"/>
</dbReference>
<evidence type="ECO:0000256" key="2">
    <source>
        <dbReference type="ARBA" id="ARBA00022771"/>
    </source>
</evidence>
<feature type="compositionally biased region" description="Basic and acidic residues" evidence="5">
    <location>
        <begin position="834"/>
        <end position="843"/>
    </location>
</feature>
<evidence type="ECO:0000256" key="5">
    <source>
        <dbReference type="SAM" id="MobiDB-lite"/>
    </source>
</evidence>
<gene>
    <name evidence="7" type="ORF">M427DRAFT_63058</name>
</gene>
<feature type="region of interest" description="Disordered" evidence="5">
    <location>
        <begin position="434"/>
        <end position="843"/>
    </location>
</feature>
<feature type="compositionally biased region" description="Basic and acidic residues" evidence="5">
    <location>
        <begin position="471"/>
        <end position="481"/>
    </location>
</feature>
<feature type="compositionally biased region" description="Low complexity" evidence="5">
    <location>
        <begin position="637"/>
        <end position="650"/>
    </location>
</feature>
<dbReference type="InterPro" id="IPR002893">
    <property type="entry name" value="Znf_MYND"/>
</dbReference>
<feature type="compositionally biased region" description="Low complexity" evidence="5">
    <location>
        <begin position="787"/>
        <end position="806"/>
    </location>
</feature>
<name>A0A139A0E0_GONPJ</name>
<evidence type="ECO:0000313" key="8">
    <source>
        <dbReference type="Proteomes" id="UP000070544"/>
    </source>
</evidence>
<keyword evidence="3" id="KW-0862">Zinc</keyword>
<feature type="compositionally biased region" description="Polar residues" evidence="5">
    <location>
        <begin position="482"/>
        <end position="516"/>
    </location>
</feature>
<sequence length="843" mass="93315">MVASAVPAAPREAKRVMEAHVEQLVEAMETRNPHQLACSFGHAFECSSCLGIYWAILDALCDHVDSNTEFRSFAFKTFMTVGGQPYLHSILDGLAHIIGRLRGRSATKPPSYDALFDAFHLASWLRLTVVRNPEVPTYLASLPELQWKKILDLSVALYLCRQRSESSQGETASAILGILFHIVGYTLAVASAPHRAQACEIVRRHSAFSRALEALTGDPKSDPGLTNRAIAIFDQLDTPRSSHNANPRRVQGACGHFYCDGEDPLASPEPGNTRIRVCEKCNLIRYCSSQCQREDWQWHKAFCGRRDLPTADKLKLPKGWDDDGHFVVMKQVGIDSPKEDYDSSGDSFASEDPVDNFRGGIRSPEHEEEEEDHESVVRKLDVLVPVPAHYDSPISPEEEVRSARKSSHGMPEEELSAYYRSSFYGSLFRTASSTSVGGRGLGLSSGIPTPPISANRSFSTPLGGSTRLTPKSREQSRERDSPPNSFRQPISTGRSGSVTRKSSTPTVDTGYGSRNRSLSRRATEDSRSRQAGPVSRRTSDESLEREWFGSAKKDLHRGETNMSDAYDRKLSDAMGAFRSDGDYHRSLLSDRGAGYSGVSKAGGWNERRRDSSPRDAQSRRGSTKGDGGTPVWDTGESSDSSGSLQSSLSGENRPSPWEVARGRSREAGWRSNSQRSNGIAEEQLYQLRRNPEDRFEDKRSFKRSWTDGVSDRELERGRSRPQDPPTRVMGISLKPGAADFDIDRHVLGDVHKTRSDAHMDGARAPRQVGRENTSDKFGTDNSRRSRSSWGSRMLGSLRESLRLSGSPKDDERRKFGSLKGGETGSPRFGSWKSSRGEGRSNQG</sequence>
<evidence type="ECO:0000256" key="3">
    <source>
        <dbReference type="ARBA" id="ARBA00022833"/>
    </source>
</evidence>
<evidence type="ECO:0000256" key="4">
    <source>
        <dbReference type="PROSITE-ProRule" id="PRU00134"/>
    </source>
</evidence>
<accession>A0A139A0E0</accession>
<feature type="compositionally biased region" description="Basic and acidic residues" evidence="5">
    <location>
        <begin position="537"/>
        <end position="571"/>
    </location>
</feature>
<dbReference type="SUPFAM" id="SSF144232">
    <property type="entry name" value="HIT/MYND zinc finger-like"/>
    <property type="match status" value="1"/>
</dbReference>
<dbReference type="Pfam" id="PF01753">
    <property type="entry name" value="zf-MYND"/>
    <property type="match status" value="1"/>
</dbReference>
<feature type="compositionally biased region" description="Basic and acidic residues" evidence="5">
    <location>
        <begin position="605"/>
        <end position="618"/>
    </location>
</feature>
<feature type="compositionally biased region" description="Basic and acidic residues" evidence="5">
    <location>
        <begin position="741"/>
        <end position="783"/>
    </location>
</feature>
<keyword evidence="8" id="KW-1185">Reference proteome</keyword>
<feature type="compositionally biased region" description="Basic and acidic residues" evidence="5">
    <location>
        <begin position="579"/>
        <end position="588"/>
    </location>
</feature>
<feature type="region of interest" description="Disordered" evidence="5">
    <location>
        <begin position="388"/>
        <end position="411"/>
    </location>
</feature>
<proteinExistence type="predicted"/>
<feature type="domain" description="MYND-type" evidence="6">
    <location>
        <begin position="256"/>
        <end position="303"/>
    </location>
</feature>
<keyword evidence="2 4" id="KW-0863">Zinc-finger</keyword>
<feature type="compositionally biased region" description="Basic and acidic residues" evidence="5">
    <location>
        <begin position="709"/>
        <end position="721"/>
    </location>
</feature>
<feature type="region of interest" description="Disordered" evidence="5">
    <location>
        <begin position="337"/>
        <end position="376"/>
    </location>
</feature>
<dbReference type="EMBL" id="KQ965839">
    <property type="protein sequence ID" value="KXS10005.1"/>
    <property type="molecule type" value="Genomic_DNA"/>
</dbReference>
<organism evidence="7 8">
    <name type="scientific">Gonapodya prolifera (strain JEL478)</name>
    <name type="common">Monoblepharis prolifera</name>
    <dbReference type="NCBI Taxonomy" id="1344416"/>
    <lineage>
        <taxon>Eukaryota</taxon>
        <taxon>Fungi</taxon>
        <taxon>Fungi incertae sedis</taxon>
        <taxon>Chytridiomycota</taxon>
        <taxon>Chytridiomycota incertae sedis</taxon>
        <taxon>Monoblepharidomycetes</taxon>
        <taxon>Monoblepharidales</taxon>
        <taxon>Gonapodyaceae</taxon>
        <taxon>Gonapodya</taxon>
    </lineage>
</organism>
<dbReference type="GO" id="GO:0008270">
    <property type="term" value="F:zinc ion binding"/>
    <property type="evidence" value="ECO:0007669"/>
    <property type="project" value="UniProtKB-KW"/>
</dbReference>
<reference evidence="7 8" key="1">
    <citation type="journal article" date="2015" name="Genome Biol. Evol.">
        <title>Phylogenomic analyses indicate that early fungi evolved digesting cell walls of algal ancestors of land plants.</title>
        <authorList>
            <person name="Chang Y."/>
            <person name="Wang S."/>
            <person name="Sekimoto S."/>
            <person name="Aerts A.L."/>
            <person name="Choi C."/>
            <person name="Clum A."/>
            <person name="LaButti K.M."/>
            <person name="Lindquist E.A."/>
            <person name="Yee Ngan C."/>
            <person name="Ohm R.A."/>
            <person name="Salamov A.A."/>
            <person name="Grigoriev I.V."/>
            <person name="Spatafora J.W."/>
            <person name="Berbee M.L."/>
        </authorList>
    </citation>
    <scope>NUCLEOTIDE SEQUENCE [LARGE SCALE GENOMIC DNA]</scope>
    <source>
        <strain evidence="7 8">JEL478</strain>
    </source>
</reference>
<feature type="compositionally biased region" description="Polar residues" evidence="5">
    <location>
        <begin position="452"/>
        <end position="469"/>
    </location>
</feature>
<dbReference type="Gene3D" id="6.10.140.2220">
    <property type="match status" value="1"/>
</dbReference>
<evidence type="ECO:0000256" key="1">
    <source>
        <dbReference type="ARBA" id="ARBA00022723"/>
    </source>
</evidence>